<dbReference type="CDD" id="cd02232">
    <property type="entry name" value="cupin_ARD"/>
    <property type="match status" value="1"/>
</dbReference>
<keyword evidence="5 11" id="KW-0479">Metal-binding</keyword>
<dbReference type="GO" id="GO:0005737">
    <property type="term" value="C:cytoplasm"/>
    <property type="evidence" value="ECO:0007669"/>
    <property type="project" value="UniProtKB-SubCell"/>
</dbReference>
<comment type="function">
    <text evidence="11">Catalyzes 2 different reactions between oxygen and the acireductone 1,2-dihydroxy-3-keto-5-methylthiopentene (DHK-MTPene) depending upon the metal bound in the active site. Fe-containing acireductone dioxygenase (Fe-ARD) produces formate and 2-keto-4-methylthiobutyrate (KMTB), the alpha-ketoacid precursor of methionine in the methionine recycle pathway. Ni-containing acireductone dioxygenase (Ni-ARD) produces methylthiopropionate, carbon monoxide and formate, and does not lie on the methionine recycle pathway.</text>
</comment>
<dbReference type="FunFam" id="2.60.120.10:FF:000099">
    <property type="entry name" value="1,2-dihydroxy-3-keto-5-methylthiopentene dioxygenase"/>
    <property type="match status" value="1"/>
</dbReference>
<sequence length="181" mass="21293">MRAYYFDNLEGDQRLPHDSGMDDVSDEALKSIGVLHWHIPIDVEGKYEQEIAAIAKERNYKNHDVVAISKEGLGDEYETKIKNFYHEHMHEDEEIRYLLEGTGFFDVREHSSESWIRCHMGAGDLLVLPAGIYHRFTLDMGNRVRTMRLFKDEPKWIAHNRNDHTDANPYRLEYLKSIEVQ</sequence>
<comment type="caution">
    <text evidence="12">The sequence shown here is derived from an EMBL/GenBank/DDBJ whole genome shotgun (WGS) entry which is preliminary data.</text>
</comment>
<organism evidence="12 13">
    <name type="scientific">Suillus placidus</name>
    <dbReference type="NCBI Taxonomy" id="48579"/>
    <lineage>
        <taxon>Eukaryota</taxon>
        <taxon>Fungi</taxon>
        <taxon>Dikarya</taxon>
        <taxon>Basidiomycota</taxon>
        <taxon>Agaricomycotina</taxon>
        <taxon>Agaricomycetes</taxon>
        <taxon>Agaricomycetidae</taxon>
        <taxon>Boletales</taxon>
        <taxon>Suillineae</taxon>
        <taxon>Suillaceae</taxon>
        <taxon>Suillus</taxon>
    </lineage>
</organism>
<dbReference type="PANTHER" id="PTHR23418">
    <property type="entry name" value="ACIREDUCTONE DIOXYGENASE"/>
    <property type="match status" value="1"/>
</dbReference>
<reference evidence="12" key="1">
    <citation type="journal article" date="2020" name="New Phytol.">
        <title>Comparative genomics reveals dynamic genome evolution in host specialist ectomycorrhizal fungi.</title>
        <authorList>
            <person name="Lofgren L.A."/>
            <person name="Nguyen N.H."/>
            <person name="Vilgalys R."/>
            <person name="Ruytinx J."/>
            <person name="Liao H.L."/>
            <person name="Branco S."/>
            <person name="Kuo A."/>
            <person name="LaButti K."/>
            <person name="Lipzen A."/>
            <person name="Andreopoulos W."/>
            <person name="Pangilinan J."/>
            <person name="Riley R."/>
            <person name="Hundley H."/>
            <person name="Na H."/>
            <person name="Barry K."/>
            <person name="Grigoriev I.V."/>
            <person name="Stajich J.E."/>
            <person name="Kennedy P.G."/>
        </authorList>
    </citation>
    <scope>NUCLEOTIDE SEQUENCE</scope>
    <source>
        <strain evidence="12">DOB743</strain>
    </source>
</reference>
<evidence type="ECO:0000256" key="6">
    <source>
        <dbReference type="ARBA" id="ARBA00022964"/>
    </source>
</evidence>
<comment type="subcellular location">
    <subcellularLocation>
        <location evidence="11">Cytoplasm</location>
    </subcellularLocation>
    <subcellularLocation>
        <location evidence="11">Nucleus</location>
    </subcellularLocation>
</comment>
<dbReference type="GO" id="GO:0010308">
    <property type="term" value="F:acireductone dioxygenase (Ni2+-requiring) activity"/>
    <property type="evidence" value="ECO:0007669"/>
    <property type="project" value="UniProtKB-UniRule"/>
</dbReference>
<feature type="binding site" evidence="11">
    <location>
        <position position="134"/>
    </location>
    <ligand>
        <name>Ni(2+)</name>
        <dbReference type="ChEBI" id="CHEBI:49786"/>
        <note>for nickel-dependent acireductone dioxygenase activity</note>
    </ligand>
</feature>
<gene>
    <name evidence="11" type="primary">ADI1</name>
    <name evidence="12" type="ORF">EV702DRAFT_1067374</name>
</gene>
<keyword evidence="8 11" id="KW-0408">Iron</keyword>
<dbReference type="InterPro" id="IPR004313">
    <property type="entry name" value="ARD"/>
</dbReference>
<comment type="catalytic activity">
    <reaction evidence="1 11">
        <text>1,2-dihydroxy-5-(methylsulfanyl)pent-1-en-3-one + O2 = 4-methylsulfanyl-2-oxobutanoate + formate + 2 H(+)</text>
        <dbReference type="Rhea" id="RHEA:24504"/>
        <dbReference type="ChEBI" id="CHEBI:15378"/>
        <dbReference type="ChEBI" id="CHEBI:15379"/>
        <dbReference type="ChEBI" id="CHEBI:15740"/>
        <dbReference type="ChEBI" id="CHEBI:16723"/>
        <dbReference type="ChEBI" id="CHEBI:49252"/>
        <dbReference type="EC" id="1.13.11.54"/>
    </reaction>
</comment>
<comment type="similarity">
    <text evidence="11">Belongs to the acireductone dioxygenase (ARD) family.</text>
</comment>
<evidence type="ECO:0000313" key="13">
    <source>
        <dbReference type="Proteomes" id="UP000714275"/>
    </source>
</evidence>
<name>A0A9P7D691_9AGAM</name>
<keyword evidence="2 11" id="KW-0963">Cytoplasm</keyword>
<evidence type="ECO:0000256" key="1">
    <source>
        <dbReference type="ARBA" id="ARBA00000428"/>
    </source>
</evidence>
<evidence type="ECO:0000256" key="4">
    <source>
        <dbReference type="ARBA" id="ARBA00022605"/>
    </source>
</evidence>
<keyword evidence="4 11" id="KW-0028">Amino-acid biosynthesis</keyword>
<keyword evidence="10 11" id="KW-0539">Nucleus</keyword>
<evidence type="ECO:0000256" key="8">
    <source>
        <dbReference type="ARBA" id="ARBA00023004"/>
    </source>
</evidence>
<dbReference type="Pfam" id="PF03079">
    <property type="entry name" value="ARD"/>
    <property type="match status" value="1"/>
</dbReference>
<dbReference type="GO" id="GO:0005634">
    <property type="term" value="C:nucleus"/>
    <property type="evidence" value="ECO:0007669"/>
    <property type="project" value="UniProtKB-SubCell"/>
</dbReference>
<feature type="binding site" evidence="11">
    <location>
        <position position="88"/>
    </location>
    <ligand>
        <name>Ni(2+)</name>
        <dbReference type="ChEBI" id="CHEBI:49786"/>
        <note>for nickel-dependent acireductone dioxygenase activity</note>
    </ligand>
</feature>
<accession>A0A9P7D691</accession>
<dbReference type="InterPro" id="IPR027496">
    <property type="entry name" value="ARD_euk"/>
</dbReference>
<comment type="catalytic activity">
    <reaction evidence="11">
        <text>1,2-dihydroxy-5-(methylsulfanyl)pent-1-en-3-one + O2 = 3-(methylsulfanyl)propanoate + CO + formate + 2 H(+)</text>
        <dbReference type="Rhea" id="RHEA:14161"/>
        <dbReference type="ChEBI" id="CHEBI:15378"/>
        <dbReference type="ChEBI" id="CHEBI:15379"/>
        <dbReference type="ChEBI" id="CHEBI:15740"/>
        <dbReference type="ChEBI" id="CHEBI:17245"/>
        <dbReference type="ChEBI" id="CHEBI:49016"/>
        <dbReference type="ChEBI" id="CHEBI:49252"/>
        <dbReference type="EC" id="1.13.11.53"/>
    </reaction>
</comment>
<evidence type="ECO:0000313" key="12">
    <source>
        <dbReference type="EMBL" id="KAG1781860.1"/>
    </source>
</evidence>
<keyword evidence="3 11" id="KW-0533">Nickel</keyword>
<proteinExistence type="inferred from homology"/>
<evidence type="ECO:0000256" key="2">
    <source>
        <dbReference type="ARBA" id="ARBA00022490"/>
    </source>
</evidence>
<dbReference type="Gene3D" id="2.60.120.10">
    <property type="entry name" value="Jelly Rolls"/>
    <property type="match status" value="1"/>
</dbReference>
<feature type="binding site" evidence="11">
    <location>
        <position position="88"/>
    </location>
    <ligand>
        <name>Fe(2+)</name>
        <dbReference type="ChEBI" id="CHEBI:29033"/>
        <note>for iron-dependent acireductone dioxygenase activity</note>
    </ligand>
</feature>
<dbReference type="PANTHER" id="PTHR23418:SF0">
    <property type="entry name" value="ACIREDUCTONE DIOXYGENASE"/>
    <property type="match status" value="1"/>
</dbReference>
<dbReference type="EMBL" id="JABBWD010000004">
    <property type="protein sequence ID" value="KAG1781860.1"/>
    <property type="molecule type" value="Genomic_DNA"/>
</dbReference>
<dbReference type="InterPro" id="IPR011051">
    <property type="entry name" value="RmlC_Cupin_sf"/>
</dbReference>
<keyword evidence="7 11" id="KW-0560">Oxidoreductase</keyword>
<evidence type="ECO:0000256" key="11">
    <source>
        <dbReference type="HAMAP-Rule" id="MF_03154"/>
    </source>
</evidence>
<dbReference type="AlphaFoldDB" id="A0A9P7D691"/>
<dbReference type="HAMAP" id="MF_03154">
    <property type="entry name" value="Salvage_MtnD_euk"/>
    <property type="match status" value="1"/>
</dbReference>
<dbReference type="GO" id="GO:0010309">
    <property type="term" value="F:acireductone dioxygenase [iron(II)-requiring] activity"/>
    <property type="evidence" value="ECO:0007669"/>
    <property type="project" value="UniProtKB-UniRule"/>
</dbReference>
<feature type="binding site" evidence="11">
    <location>
        <position position="94"/>
    </location>
    <ligand>
        <name>Fe(2+)</name>
        <dbReference type="ChEBI" id="CHEBI:29033"/>
        <note>for iron-dependent acireductone dioxygenase activity</note>
    </ligand>
</feature>
<dbReference type="Proteomes" id="UP000714275">
    <property type="component" value="Unassembled WGS sequence"/>
</dbReference>
<evidence type="ECO:0000256" key="7">
    <source>
        <dbReference type="ARBA" id="ARBA00023002"/>
    </source>
</evidence>
<feature type="binding site" evidence="11">
    <location>
        <position position="90"/>
    </location>
    <ligand>
        <name>Fe(2+)</name>
        <dbReference type="ChEBI" id="CHEBI:29033"/>
        <note>for iron-dependent acireductone dioxygenase activity</note>
    </ligand>
</feature>
<dbReference type="EC" id="1.13.11.53" evidence="11"/>
<keyword evidence="13" id="KW-1185">Reference proteome</keyword>
<dbReference type="EC" id="1.13.11.54" evidence="11"/>
<dbReference type="OrthoDB" id="1867259at2759"/>
<keyword evidence="6 11" id="KW-0223">Dioxygenase</keyword>
<feature type="binding site" evidence="11">
    <location>
        <position position="94"/>
    </location>
    <ligand>
        <name>Ni(2+)</name>
        <dbReference type="ChEBI" id="CHEBI:49786"/>
        <note>for nickel-dependent acireductone dioxygenase activity</note>
    </ligand>
</feature>
<dbReference type="SUPFAM" id="SSF51182">
    <property type="entry name" value="RmlC-like cupins"/>
    <property type="match status" value="1"/>
</dbReference>
<evidence type="ECO:0000256" key="10">
    <source>
        <dbReference type="ARBA" id="ARBA00023242"/>
    </source>
</evidence>
<dbReference type="GO" id="GO:0005506">
    <property type="term" value="F:iron ion binding"/>
    <property type="evidence" value="ECO:0007669"/>
    <property type="project" value="UniProtKB-UniRule"/>
</dbReference>
<feature type="binding site" evidence="11">
    <location>
        <position position="90"/>
    </location>
    <ligand>
        <name>Ni(2+)</name>
        <dbReference type="ChEBI" id="CHEBI:49786"/>
        <note>for nickel-dependent acireductone dioxygenase activity</note>
    </ligand>
</feature>
<evidence type="ECO:0000256" key="9">
    <source>
        <dbReference type="ARBA" id="ARBA00023167"/>
    </source>
</evidence>
<protein>
    <recommendedName>
        <fullName evidence="11">Acireductone dioxygenase</fullName>
    </recommendedName>
    <alternativeName>
        <fullName evidence="11">Acireductone dioxygenase (Fe(2+)-requiring)</fullName>
        <shortName evidence="11">ARD'</shortName>
        <shortName evidence="11">Fe-ARD</shortName>
        <ecNumber evidence="11">1.13.11.54</ecNumber>
    </alternativeName>
    <alternativeName>
        <fullName evidence="11">Acireductone dioxygenase (Ni(2+)-requiring)</fullName>
        <shortName evidence="11">ARD</shortName>
        <shortName evidence="11">Ni-ARD</shortName>
        <ecNumber evidence="11">1.13.11.53</ecNumber>
    </alternativeName>
</protein>
<feature type="binding site" evidence="11">
    <location>
        <position position="134"/>
    </location>
    <ligand>
        <name>Fe(2+)</name>
        <dbReference type="ChEBI" id="CHEBI:29033"/>
        <note>for iron-dependent acireductone dioxygenase activity</note>
    </ligand>
</feature>
<comment type="pathway">
    <text evidence="11">Amino-acid biosynthesis; L-methionine biosynthesis via salvage pathway; L-methionine from S-methyl-5-thio-alpha-D-ribose 1-phosphate: step 5/6.</text>
</comment>
<evidence type="ECO:0000256" key="3">
    <source>
        <dbReference type="ARBA" id="ARBA00022596"/>
    </source>
</evidence>
<comment type="cofactor">
    <cofactor evidence="11">
        <name>Fe(2+)</name>
        <dbReference type="ChEBI" id="CHEBI:29033"/>
    </cofactor>
    <cofactor evidence="11">
        <name>Ni(2+)</name>
        <dbReference type="ChEBI" id="CHEBI:49786"/>
    </cofactor>
    <text evidence="11">Binds either 1 Fe or Ni cation per monomer. Iron-binding promotes an acireductone dioxygenase reaction producing 2-keto-4-methylthiobutyrate, while nickel-binding promotes an acireductone dioxygenase reaction producing 3-(methylsulfanyl)propanoate.</text>
</comment>
<dbReference type="GO" id="GO:0019509">
    <property type="term" value="P:L-methionine salvage from methylthioadenosine"/>
    <property type="evidence" value="ECO:0007669"/>
    <property type="project" value="UniProtKB-UniRule"/>
</dbReference>
<dbReference type="InterPro" id="IPR014710">
    <property type="entry name" value="RmlC-like_jellyroll"/>
</dbReference>
<keyword evidence="9 11" id="KW-0486">Methionine biosynthesis</keyword>
<dbReference type="GO" id="GO:0016151">
    <property type="term" value="F:nickel cation binding"/>
    <property type="evidence" value="ECO:0007669"/>
    <property type="project" value="UniProtKB-UniRule"/>
</dbReference>
<evidence type="ECO:0000256" key="5">
    <source>
        <dbReference type="ARBA" id="ARBA00022723"/>
    </source>
</evidence>